<comment type="caution">
    <text evidence="1">The sequence shown here is derived from an EMBL/GenBank/DDBJ whole genome shotgun (WGS) entry which is preliminary data.</text>
</comment>
<proteinExistence type="predicted"/>
<dbReference type="AlphaFoldDB" id="A0A7X5KMY3"/>
<protein>
    <submittedName>
        <fullName evidence="1">Uncharacterized protein</fullName>
    </submittedName>
</protein>
<gene>
    <name evidence="1" type="ORF">GXN74_06825</name>
</gene>
<accession>A0A7X5KMY3</accession>
<dbReference type="Proteomes" id="UP000461585">
    <property type="component" value="Unassembled WGS sequence"/>
</dbReference>
<dbReference type="EMBL" id="JAAEEH010000015">
    <property type="protein sequence ID" value="NDL67454.1"/>
    <property type="molecule type" value="Genomic_DNA"/>
</dbReference>
<keyword evidence="2" id="KW-1185">Reference proteome</keyword>
<name>A0A7X5KMY3_9FIRM</name>
<dbReference type="RefSeq" id="WP_162370183.1">
    <property type="nucleotide sequence ID" value="NZ_JAAEEH010000015.1"/>
</dbReference>
<organism evidence="1 2">
    <name type="scientific">Anaerotalea alkaliphila</name>
    <dbReference type="NCBI Taxonomy" id="2662126"/>
    <lineage>
        <taxon>Bacteria</taxon>
        <taxon>Bacillati</taxon>
        <taxon>Bacillota</taxon>
        <taxon>Clostridia</taxon>
        <taxon>Eubacteriales</taxon>
        <taxon>Anaerotalea</taxon>
    </lineage>
</organism>
<evidence type="ECO:0000313" key="1">
    <source>
        <dbReference type="EMBL" id="NDL67454.1"/>
    </source>
</evidence>
<reference evidence="1 2" key="1">
    <citation type="submission" date="2020-01" db="EMBL/GenBank/DDBJ databases">
        <title>Anaeroalcalibacter tamaniensis gen. nov., sp. nov., moderately halophilic strictly anaerobic fermenter bacterium from mud volcano of Taman peninsula.</title>
        <authorList>
            <person name="Frolova A."/>
            <person name="Merkel A.Y."/>
            <person name="Slobodkin A.I."/>
        </authorList>
    </citation>
    <scope>NUCLEOTIDE SEQUENCE [LARGE SCALE GENOMIC DNA]</scope>
    <source>
        <strain evidence="1 2">F-3ap</strain>
    </source>
</reference>
<evidence type="ECO:0000313" key="2">
    <source>
        <dbReference type="Proteomes" id="UP000461585"/>
    </source>
</evidence>
<sequence length="84" mass="9072">MGAKNKVIAGDYLGAFVTSTSGSVGITSTTAYQPVTKAMVAEHDLSYGETSKGIHIVSLTFRNGRKSLLEVDDRIYRDLLTSLF</sequence>